<dbReference type="GeneID" id="26637014"/>
<evidence type="ECO:0000313" key="2">
    <source>
        <dbReference type="Proteomes" id="UP000204254"/>
    </source>
</evidence>
<dbReference type="RefSeq" id="YP_009210576.1">
    <property type="nucleotide sequence ID" value="NC_028930.1"/>
</dbReference>
<dbReference type="KEGG" id="vg:26637014"/>
<protein>
    <submittedName>
        <fullName evidence="1">Uncharacterized protein</fullName>
    </submittedName>
</protein>
<dbReference type="EMBL" id="KT755656">
    <property type="protein sequence ID" value="ALH46429.1"/>
    <property type="molecule type" value="Genomic_DNA"/>
</dbReference>
<reference evidence="1 2" key="1">
    <citation type="journal article" date="2016" name="Genome Announc.">
        <title>Paenibacillus larvae Phage Tripp Genome Has 378-Base-Pair Terminal Repeats.</title>
        <authorList>
            <person name="Abraham J."/>
            <person name="Bousquet A.C."/>
            <person name="Bruff E."/>
            <person name="Carson N."/>
            <person name="Clark A."/>
            <person name="Connell A."/>
            <person name="Davis Z."/>
            <person name="Dums J."/>
            <person name="Everington C."/>
            <person name="Groth A."/>
            <person name="Hawes N."/>
            <person name="McArthur N."/>
            <person name="McKenney C."/>
            <person name="Oufkir A."/>
            <person name="Pearce B."/>
            <person name="Rampal S."/>
            <person name="Rozier H."/>
            <person name="Schaff J."/>
            <person name="Slehria T."/>
            <person name="Carson S."/>
            <person name="Miller E.S."/>
        </authorList>
    </citation>
    <scope>NUCLEOTIDE SEQUENCE [LARGE SCALE GENOMIC DNA]</scope>
</reference>
<dbReference type="Proteomes" id="UP000204254">
    <property type="component" value="Segment"/>
</dbReference>
<name>A0A0N9RTM1_9CAUD</name>
<organism evidence="1 2">
    <name type="scientific">Paenibacillus phage Tripp</name>
    <dbReference type="NCBI Taxonomy" id="1718161"/>
    <lineage>
        <taxon>Viruses</taxon>
        <taxon>Duplodnaviria</taxon>
        <taxon>Heunggongvirae</taxon>
        <taxon>Uroviricota</taxon>
        <taxon>Caudoviricetes</taxon>
        <taxon>Halcyonevirus</taxon>
        <taxon>Halcyonevirus tripp</taxon>
    </lineage>
</organism>
<accession>A0A0N9RTM1</accession>
<sequence length="175" mass="20012">MMDVIITPHARYKAVKRLMINRELADDWIRSSVKKAKYIADVVSEKGNPGKLYAYEKVTFVLSKDDRAVLTLYQDCNPASAIRQKVESVTQKELRKVEQKERRHQREAKIAKLELAVERAACLLRAEKTRSQSVKLAMAARVAAIDQYIEQLDHDLAEVQAEKRRVAKAVAAYMI</sequence>
<keyword evidence="2" id="KW-1185">Reference proteome</keyword>
<proteinExistence type="predicted"/>
<gene>
    <name evidence="1" type="ORF">TRIPP_56</name>
</gene>
<evidence type="ECO:0000313" key="1">
    <source>
        <dbReference type="EMBL" id="ALH46429.1"/>
    </source>
</evidence>